<dbReference type="Gene3D" id="3.20.20.70">
    <property type="entry name" value="Aldolase class I"/>
    <property type="match status" value="1"/>
</dbReference>
<dbReference type="CDD" id="cd00564">
    <property type="entry name" value="TMP_TenI"/>
    <property type="match status" value="1"/>
</dbReference>
<evidence type="ECO:0000259" key="1">
    <source>
        <dbReference type="Pfam" id="PF02581"/>
    </source>
</evidence>
<dbReference type="AlphaFoldDB" id="A0A239GTD1"/>
<evidence type="ECO:0000313" key="2">
    <source>
        <dbReference type="EMBL" id="SNS72390.1"/>
    </source>
</evidence>
<reference evidence="3" key="1">
    <citation type="submission" date="2017-06" db="EMBL/GenBank/DDBJ databases">
        <authorList>
            <person name="Varghese N."/>
            <person name="Submissions S."/>
        </authorList>
    </citation>
    <scope>NUCLEOTIDE SEQUENCE [LARGE SCALE GENOMIC DNA]</scope>
    <source>
        <strain evidence="3">LNB2</strain>
    </source>
</reference>
<accession>A0A239GTD1</accession>
<dbReference type="InterPro" id="IPR013785">
    <property type="entry name" value="Aldolase_TIM"/>
</dbReference>
<feature type="domain" description="Thiamine phosphate synthase/TenI" evidence="1">
    <location>
        <begin position="44"/>
        <end position="174"/>
    </location>
</feature>
<sequence>MIHRQPCPRLWVMTDPRMGETLWDILADVPRGSGVVFRHYGVPDRRAIFERVRRIARARRLVLVLAGPPALAIRWKANGAHGPSPHRHSPRPLLRTAPAHNARELARATGKHAVFVSPVFATRSHPGARPLGPVRFGLLAQKARLPVIALGGMNARNAGRSRRFGAMGWAAIDGLTPRRKAIRT</sequence>
<dbReference type="Proteomes" id="UP000198281">
    <property type="component" value="Unassembled WGS sequence"/>
</dbReference>
<proteinExistence type="predicted"/>
<dbReference type="Pfam" id="PF02581">
    <property type="entry name" value="TMP-TENI"/>
    <property type="match status" value="1"/>
</dbReference>
<dbReference type="SUPFAM" id="SSF51391">
    <property type="entry name" value="Thiamin phosphate synthase"/>
    <property type="match status" value="1"/>
</dbReference>
<dbReference type="InterPro" id="IPR036206">
    <property type="entry name" value="ThiamineP_synth_sf"/>
</dbReference>
<keyword evidence="3" id="KW-1185">Reference proteome</keyword>
<name>A0A239GTD1_9SPHN</name>
<evidence type="ECO:0000313" key="3">
    <source>
        <dbReference type="Proteomes" id="UP000198281"/>
    </source>
</evidence>
<protein>
    <submittedName>
        <fullName evidence="2">Thiamine-phosphate diphosphorylase</fullName>
    </submittedName>
</protein>
<dbReference type="GO" id="GO:0009228">
    <property type="term" value="P:thiamine biosynthetic process"/>
    <property type="evidence" value="ECO:0007669"/>
    <property type="project" value="UniProtKB-KW"/>
</dbReference>
<organism evidence="2 3">
    <name type="scientific">Edaphosphingomonas laterariae</name>
    <dbReference type="NCBI Taxonomy" id="861865"/>
    <lineage>
        <taxon>Bacteria</taxon>
        <taxon>Pseudomonadati</taxon>
        <taxon>Pseudomonadota</taxon>
        <taxon>Alphaproteobacteria</taxon>
        <taxon>Sphingomonadales</taxon>
        <taxon>Rhizorhabdaceae</taxon>
        <taxon>Edaphosphingomonas</taxon>
    </lineage>
</organism>
<gene>
    <name evidence="2" type="ORF">SAMN06295912_11392</name>
</gene>
<dbReference type="InterPro" id="IPR022998">
    <property type="entry name" value="ThiamineP_synth_TenI"/>
</dbReference>
<dbReference type="EMBL" id="FZOS01000013">
    <property type="protein sequence ID" value="SNS72390.1"/>
    <property type="molecule type" value="Genomic_DNA"/>
</dbReference>